<dbReference type="SUPFAM" id="SSF56219">
    <property type="entry name" value="DNase I-like"/>
    <property type="match status" value="1"/>
</dbReference>
<dbReference type="KEGG" id="dalk:DSCA_48830"/>
<protein>
    <recommendedName>
        <fullName evidence="1">Endonuclease/exonuclease/phosphatase domain-containing protein</fullName>
    </recommendedName>
</protein>
<dbReference type="Gene3D" id="3.60.10.10">
    <property type="entry name" value="Endonuclease/exonuclease/phosphatase"/>
    <property type="match status" value="1"/>
</dbReference>
<evidence type="ECO:0000313" key="2">
    <source>
        <dbReference type="EMBL" id="BBO70953.1"/>
    </source>
</evidence>
<name>A0A5K7YRZ4_9BACT</name>
<dbReference type="Pfam" id="PF03372">
    <property type="entry name" value="Exo_endo_phos"/>
    <property type="match status" value="1"/>
</dbReference>
<dbReference type="GO" id="GO:0003824">
    <property type="term" value="F:catalytic activity"/>
    <property type="evidence" value="ECO:0007669"/>
    <property type="project" value="InterPro"/>
</dbReference>
<accession>A0A5K7YRZ4</accession>
<evidence type="ECO:0000313" key="3">
    <source>
        <dbReference type="Proteomes" id="UP000427906"/>
    </source>
</evidence>
<feature type="domain" description="Endonuclease/exonuclease/phosphatase" evidence="1">
    <location>
        <begin position="82"/>
        <end position="288"/>
    </location>
</feature>
<dbReference type="InterPro" id="IPR005135">
    <property type="entry name" value="Endo/exonuclease/phosphatase"/>
</dbReference>
<reference evidence="2 3" key="1">
    <citation type="submission" date="2019-11" db="EMBL/GenBank/DDBJ databases">
        <title>Comparative genomics of hydrocarbon-degrading Desulfosarcina strains.</title>
        <authorList>
            <person name="Watanabe M."/>
            <person name="Kojima H."/>
            <person name="Fukui M."/>
        </authorList>
    </citation>
    <scope>NUCLEOTIDE SEQUENCE [LARGE SCALE GENOMIC DNA]</scope>
    <source>
        <strain evidence="2 3">PL12</strain>
    </source>
</reference>
<dbReference type="InterPro" id="IPR036691">
    <property type="entry name" value="Endo/exonu/phosph_ase_sf"/>
</dbReference>
<dbReference type="NCBIfam" id="NF003840">
    <property type="entry name" value="PRK05421.1-2"/>
    <property type="match status" value="1"/>
</dbReference>
<gene>
    <name evidence="2" type="ORF">DSCA_48830</name>
</gene>
<dbReference type="PROSITE" id="PS51257">
    <property type="entry name" value="PROKAR_LIPOPROTEIN"/>
    <property type="match status" value="1"/>
</dbReference>
<sequence length="305" mass="33539">MAGWVRMVVGLCIALTAYGCIRVPEESWTVSHRSPSETRRQTAECPAAGLAPHALEAGAPAGVTPPRTGQPTALNAGGFRLLSWNIHKGRKGGWADDFRQFSRDSDVMILQEAYLTDSLKQMLHQAGYLWDMTAAFEYRQIDAGVLTAARTAPHFTCAFRETEPITRIPKSTLITRYPLSGTERELLVANMHAINFTTAASAFENQFDRLEGILAAYRGPLIVSGDLNTWNAGRMSRVRAMAERLGLSAVGFDPNRRSRFFGRHLDHVYYRGLSVVHAAATRVSTSDHNPLAVVFKLADEPAPGL</sequence>
<keyword evidence="3" id="KW-1185">Reference proteome</keyword>
<evidence type="ECO:0000259" key="1">
    <source>
        <dbReference type="Pfam" id="PF03372"/>
    </source>
</evidence>
<dbReference type="NCBIfam" id="NF003842">
    <property type="entry name" value="PRK05421.1-4"/>
    <property type="match status" value="1"/>
</dbReference>
<dbReference type="EMBL" id="AP021874">
    <property type="protein sequence ID" value="BBO70953.1"/>
    <property type="molecule type" value="Genomic_DNA"/>
</dbReference>
<organism evidence="2 3">
    <name type="scientific">Desulfosarcina alkanivorans</name>
    <dbReference type="NCBI Taxonomy" id="571177"/>
    <lineage>
        <taxon>Bacteria</taxon>
        <taxon>Pseudomonadati</taxon>
        <taxon>Thermodesulfobacteriota</taxon>
        <taxon>Desulfobacteria</taxon>
        <taxon>Desulfobacterales</taxon>
        <taxon>Desulfosarcinaceae</taxon>
        <taxon>Desulfosarcina</taxon>
    </lineage>
</organism>
<dbReference type="AlphaFoldDB" id="A0A5K7YRZ4"/>
<dbReference type="Proteomes" id="UP000427906">
    <property type="component" value="Chromosome"/>
</dbReference>
<proteinExistence type="predicted"/>